<dbReference type="Pfam" id="PF01553">
    <property type="entry name" value="Acyltransferase"/>
    <property type="match status" value="1"/>
</dbReference>
<evidence type="ECO:0000256" key="19">
    <source>
        <dbReference type="ARBA" id="ARBA00022859"/>
    </source>
</evidence>
<evidence type="ECO:0000256" key="38">
    <source>
        <dbReference type="SAM" id="Phobius"/>
    </source>
</evidence>
<dbReference type="InterPro" id="IPR001357">
    <property type="entry name" value="BRCT_dom"/>
</dbReference>
<dbReference type="GO" id="GO:0016779">
    <property type="term" value="F:nucleotidyltransferase activity"/>
    <property type="evidence" value="ECO:0007669"/>
    <property type="project" value="UniProtKB-KW"/>
</dbReference>
<comment type="catalytic activity">
    <reaction evidence="33">
        <text>NAD(+) + (ADP-D-ribosyl)n-acceptor = nicotinamide + (ADP-D-ribosyl)n+1-acceptor + H(+).</text>
        <dbReference type="EC" id="2.4.2.30"/>
    </reaction>
</comment>
<keyword evidence="22" id="KW-0238">DNA-binding</keyword>
<feature type="region of interest" description="Disordered" evidence="37">
    <location>
        <begin position="186"/>
        <end position="205"/>
    </location>
</feature>
<dbReference type="Pfam" id="PF21728">
    <property type="entry name" value="PADR1_N"/>
    <property type="match status" value="1"/>
</dbReference>
<dbReference type="Pfam" id="PF05406">
    <property type="entry name" value="WGR"/>
    <property type="match status" value="1"/>
</dbReference>
<dbReference type="GO" id="GO:0003950">
    <property type="term" value="F:NAD+ poly-ADP-ribosyltransferase activity"/>
    <property type="evidence" value="ECO:0007669"/>
    <property type="project" value="UniProtKB-EC"/>
</dbReference>
<dbReference type="GO" id="GO:0006302">
    <property type="term" value="P:double-strand break repair"/>
    <property type="evidence" value="ECO:0007669"/>
    <property type="project" value="TreeGrafter"/>
</dbReference>
<keyword evidence="38" id="KW-1133">Transmembrane helix</keyword>
<dbReference type="SMART" id="SM00292">
    <property type="entry name" value="BRCT"/>
    <property type="match status" value="1"/>
</dbReference>
<dbReference type="GO" id="GO:0045087">
    <property type="term" value="P:innate immune response"/>
    <property type="evidence" value="ECO:0007669"/>
    <property type="project" value="UniProtKB-KW"/>
</dbReference>
<keyword evidence="14" id="KW-0479">Metal-binding</keyword>
<keyword evidence="38" id="KW-0472">Membrane</keyword>
<evidence type="ECO:0000256" key="5">
    <source>
        <dbReference type="ARBA" id="ARBA00017163"/>
    </source>
</evidence>
<feature type="transmembrane region" description="Helical" evidence="38">
    <location>
        <begin position="1306"/>
        <end position="1325"/>
    </location>
</feature>
<evidence type="ECO:0000256" key="23">
    <source>
        <dbReference type="ARBA" id="ARBA00023163"/>
    </source>
</evidence>
<keyword evidence="23" id="KW-0804">Transcription</keyword>
<dbReference type="SMART" id="SM01336">
    <property type="entry name" value="zf-PARP"/>
    <property type="match status" value="2"/>
</dbReference>
<dbReference type="GO" id="GO:0003677">
    <property type="term" value="F:DNA binding"/>
    <property type="evidence" value="ECO:0007669"/>
    <property type="project" value="UniProtKB-KW"/>
</dbReference>
<dbReference type="GO" id="GO:1990404">
    <property type="term" value="F:NAD+-protein mono-ADP-ribosyltransferase activity"/>
    <property type="evidence" value="ECO:0007669"/>
    <property type="project" value="TreeGrafter"/>
</dbReference>
<evidence type="ECO:0000256" key="12">
    <source>
        <dbReference type="ARBA" id="ARBA00022679"/>
    </source>
</evidence>
<dbReference type="OrthoDB" id="429950at2759"/>
<keyword evidence="17" id="KW-0863">Zinc-finger</keyword>
<evidence type="ECO:0000256" key="30">
    <source>
        <dbReference type="ARBA" id="ARBA00031228"/>
    </source>
</evidence>
<dbReference type="EMBL" id="CAJNOM010000137">
    <property type="protein sequence ID" value="CAF1120677.1"/>
    <property type="molecule type" value="Genomic_DNA"/>
</dbReference>
<dbReference type="InterPro" id="IPR008893">
    <property type="entry name" value="WGR_domain"/>
</dbReference>
<evidence type="ECO:0000256" key="9">
    <source>
        <dbReference type="ARBA" id="ARBA00022533"/>
    </source>
</evidence>
<dbReference type="SUPFAM" id="SSF56399">
    <property type="entry name" value="ADP-ribosylation"/>
    <property type="match status" value="1"/>
</dbReference>
<feature type="domain" description="PARP-type" evidence="39">
    <location>
        <begin position="20"/>
        <end position="55"/>
    </location>
</feature>
<dbReference type="InterPro" id="IPR049296">
    <property type="entry name" value="PARP1-like_PADR1_N"/>
</dbReference>
<dbReference type="SUPFAM" id="SSF52113">
    <property type="entry name" value="BRCT domain"/>
    <property type="match status" value="1"/>
</dbReference>
<dbReference type="Pfam" id="PF00533">
    <property type="entry name" value="BRCT"/>
    <property type="match status" value="1"/>
</dbReference>
<dbReference type="SMART" id="SM01335">
    <property type="entry name" value="PADR1"/>
    <property type="match status" value="1"/>
</dbReference>
<dbReference type="InterPro" id="IPR036930">
    <property type="entry name" value="WGR_dom_sf"/>
</dbReference>
<feature type="transmembrane region" description="Helical" evidence="38">
    <location>
        <begin position="1009"/>
        <end position="1028"/>
    </location>
</feature>
<dbReference type="GO" id="GO:0005694">
    <property type="term" value="C:chromosome"/>
    <property type="evidence" value="ECO:0007669"/>
    <property type="project" value="UniProtKB-SubCell"/>
</dbReference>
<comment type="subcellular location">
    <subcellularLocation>
        <location evidence="1">Chromosome</location>
    </subcellularLocation>
    <subcellularLocation>
        <location evidence="2">Cytoplasm</location>
        <location evidence="2">Cytosol</location>
    </subcellularLocation>
    <subcellularLocation>
        <location evidence="3">Nucleus</location>
        <location evidence="3">Nucleolus</location>
    </subcellularLocation>
</comment>
<keyword evidence="10" id="KW-0399">Innate immunity</keyword>
<evidence type="ECO:0000313" key="40">
    <source>
        <dbReference type="EMBL" id="CAF1045866.1"/>
    </source>
</evidence>
<keyword evidence="9" id="KW-0021">Allosteric enzyme</keyword>
<dbReference type="InterPro" id="IPR050800">
    <property type="entry name" value="ARTD/PARP"/>
</dbReference>
<evidence type="ECO:0000256" key="27">
    <source>
        <dbReference type="ARBA" id="ARBA00024347"/>
    </source>
</evidence>
<dbReference type="SUPFAM" id="SSF47587">
    <property type="entry name" value="Domain of poly(ADP-ribose) polymerase"/>
    <property type="match status" value="1"/>
</dbReference>
<evidence type="ECO:0000256" key="22">
    <source>
        <dbReference type="ARBA" id="ARBA00023125"/>
    </source>
</evidence>
<evidence type="ECO:0000256" key="32">
    <source>
        <dbReference type="ARBA" id="ARBA00032956"/>
    </source>
</evidence>
<evidence type="ECO:0000256" key="25">
    <source>
        <dbReference type="ARBA" id="ARBA00024159"/>
    </source>
</evidence>
<evidence type="ECO:0000256" key="34">
    <source>
        <dbReference type="ARBA" id="ARBA00048241"/>
    </source>
</evidence>
<dbReference type="PROSITE" id="PS00347">
    <property type="entry name" value="ZF_PARP_1"/>
    <property type="match status" value="1"/>
</dbReference>
<evidence type="ECO:0000256" key="36">
    <source>
        <dbReference type="ARBA" id="ARBA00048575"/>
    </source>
</evidence>
<evidence type="ECO:0000256" key="4">
    <source>
        <dbReference type="ARBA" id="ARBA00012020"/>
    </source>
</evidence>
<evidence type="ECO:0000256" key="1">
    <source>
        <dbReference type="ARBA" id="ARBA00004286"/>
    </source>
</evidence>
<keyword evidence="18" id="KW-0862">Zinc</keyword>
<evidence type="ECO:0000256" key="26">
    <source>
        <dbReference type="ARBA" id="ARBA00024164"/>
    </source>
</evidence>
<organism evidence="40 43">
    <name type="scientific">Adineta steineri</name>
    <dbReference type="NCBI Taxonomy" id="433720"/>
    <lineage>
        <taxon>Eukaryota</taxon>
        <taxon>Metazoa</taxon>
        <taxon>Spiralia</taxon>
        <taxon>Gnathifera</taxon>
        <taxon>Rotifera</taxon>
        <taxon>Eurotatoria</taxon>
        <taxon>Bdelloidea</taxon>
        <taxon>Adinetida</taxon>
        <taxon>Adinetidae</taxon>
        <taxon>Adineta</taxon>
    </lineage>
</organism>
<comment type="similarity">
    <text evidence="27">Belongs to the ARTD/PARP family.</text>
</comment>
<evidence type="ECO:0000256" key="7">
    <source>
        <dbReference type="ARBA" id="ARBA00022490"/>
    </source>
</evidence>
<dbReference type="Gene3D" id="1.20.142.10">
    <property type="entry name" value="Poly(ADP-ribose) polymerase, regulatory domain"/>
    <property type="match status" value="1"/>
</dbReference>
<dbReference type="InterPro" id="IPR032098">
    <property type="entry name" value="Acyltransf_C"/>
</dbReference>
<dbReference type="CDD" id="cd08001">
    <property type="entry name" value="WGR_PARP1_like"/>
    <property type="match status" value="1"/>
</dbReference>
<keyword evidence="38" id="KW-0812">Transmembrane</keyword>
<evidence type="ECO:0000313" key="41">
    <source>
        <dbReference type="EMBL" id="CAF1120677.1"/>
    </source>
</evidence>
<dbReference type="SMART" id="SM00563">
    <property type="entry name" value="PlsC"/>
    <property type="match status" value="1"/>
</dbReference>
<dbReference type="InterPro" id="IPR012317">
    <property type="entry name" value="Poly(ADP-ribose)pol_cat_dom"/>
</dbReference>
<accession>A0A814K880</accession>
<keyword evidence="20" id="KW-0805">Transcription regulation</keyword>
<evidence type="ECO:0000256" key="13">
    <source>
        <dbReference type="ARBA" id="ARBA00022695"/>
    </source>
</evidence>
<evidence type="ECO:0000256" key="20">
    <source>
        <dbReference type="ARBA" id="ARBA00023015"/>
    </source>
</evidence>
<dbReference type="SUPFAM" id="SSF69593">
    <property type="entry name" value="Glycerol-3-phosphate (1)-acyltransferase"/>
    <property type="match status" value="1"/>
</dbReference>
<keyword evidence="24" id="KW-0539">Nucleus</keyword>
<dbReference type="InterPro" id="IPR012982">
    <property type="entry name" value="PARP1-like_PADR1_Zn_ribbon"/>
</dbReference>
<evidence type="ECO:0000256" key="10">
    <source>
        <dbReference type="ARBA" id="ARBA00022588"/>
    </source>
</evidence>
<dbReference type="GO" id="GO:0005730">
    <property type="term" value="C:nucleolus"/>
    <property type="evidence" value="ECO:0007669"/>
    <property type="project" value="UniProtKB-SubCell"/>
</dbReference>
<keyword evidence="16" id="KW-0013">ADP-ribosylation</keyword>
<dbReference type="Pfam" id="PF00644">
    <property type="entry name" value="PARP"/>
    <property type="match status" value="1"/>
</dbReference>
<evidence type="ECO:0000256" key="37">
    <source>
        <dbReference type="SAM" id="MobiDB-lite"/>
    </source>
</evidence>
<comment type="catalytic activity">
    <reaction evidence="25">
        <text>L-glutamyl-[protein] + NAD(+) = 5-O-(ADP-D-ribosyl)-L-glutamyl-[protein] + nicotinamide</text>
        <dbReference type="Rhea" id="RHEA:58224"/>
        <dbReference type="Rhea" id="RHEA-COMP:10208"/>
        <dbReference type="Rhea" id="RHEA-COMP:15089"/>
        <dbReference type="ChEBI" id="CHEBI:17154"/>
        <dbReference type="ChEBI" id="CHEBI:29973"/>
        <dbReference type="ChEBI" id="CHEBI:57540"/>
        <dbReference type="ChEBI" id="CHEBI:142540"/>
    </reaction>
    <physiologicalReaction direction="left-to-right" evidence="25">
        <dbReference type="Rhea" id="RHEA:58225"/>
    </physiologicalReaction>
</comment>
<dbReference type="InterPro" id="IPR036420">
    <property type="entry name" value="BRCT_dom_sf"/>
</dbReference>
<evidence type="ECO:0000256" key="15">
    <source>
        <dbReference type="ARBA" id="ARBA00022737"/>
    </source>
</evidence>
<dbReference type="PANTHER" id="PTHR10459">
    <property type="entry name" value="DNA LIGASE"/>
    <property type="match status" value="1"/>
</dbReference>
<dbReference type="InterPro" id="IPR002123">
    <property type="entry name" value="Plipid/glycerol_acylTrfase"/>
</dbReference>
<evidence type="ECO:0000256" key="18">
    <source>
        <dbReference type="ARBA" id="ARBA00022833"/>
    </source>
</evidence>
<evidence type="ECO:0000313" key="43">
    <source>
        <dbReference type="Proteomes" id="UP000663877"/>
    </source>
</evidence>
<dbReference type="InterPro" id="IPR004102">
    <property type="entry name" value="Poly(ADP-ribose)pol_reg_dom"/>
</dbReference>
<dbReference type="Pfam" id="PF02877">
    <property type="entry name" value="PARP_reg"/>
    <property type="match status" value="1"/>
</dbReference>
<name>A0A814K880_9BILA</name>
<evidence type="ECO:0000256" key="31">
    <source>
        <dbReference type="ARBA" id="ARBA00032694"/>
    </source>
</evidence>
<evidence type="ECO:0000256" key="35">
    <source>
        <dbReference type="ARBA" id="ARBA00048339"/>
    </source>
</evidence>
<comment type="catalytic activity">
    <reaction evidence="26">
        <text>L-aspartyl-[protein] + NAD(+) = 4-O-(ADP-D-ribosyl)-L-aspartyl-[protein] + nicotinamide</text>
        <dbReference type="Rhea" id="RHEA:54424"/>
        <dbReference type="Rhea" id="RHEA-COMP:9867"/>
        <dbReference type="Rhea" id="RHEA-COMP:13832"/>
        <dbReference type="ChEBI" id="CHEBI:17154"/>
        <dbReference type="ChEBI" id="CHEBI:29961"/>
        <dbReference type="ChEBI" id="CHEBI:57540"/>
        <dbReference type="ChEBI" id="CHEBI:138102"/>
    </reaction>
    <physiologicalReaction direction="left-to-right" evidence="26">
        <dbReference type="Rhea" id="RHEA:54425"/>
    </physiologicalReaction>
</comment>
<dbReference type="FunFam" id="3.90.228.10:FF:000002">
    <property type="entry name" value="Poly [ADP-ribose] polymerase"/>
    <property type="match status" value="1"/>
</dbReference>
<dbReference type="Proteomes" id="UP000663832">
    <property type="component" value="Unassembled WGS sequence"/>
</dbReference>
<dbReference type="Pfam" id="PF16076">
    <property type="entry name" value="Acyltransf_C"/>
    <property type="match status" value="1"/>
</dbReference>
<dbReference type="GO" id="GO:0005829">
    <property type="term" value="C:cytosol"/>
    <property type="evidence" value="ECO:0007669"/>
    <property type="project" value="UniProtKB-SubCell"/>
</dbReference>
<keyword evidence="13" id="KW-0548">Nucleotidyltransferase</keyword>
<dbReference type="EMBL" id="CAJNOI010000093">
    <property type="protein sequence ID" value="CAF1045866.1"/>
    <property type="molecule type" value="Genomic_DNA"/>
</dbReference>
<evidence type="ECO:0000256" key="6">
    <source>
        <dbReference type="ARBA" id="ARBA00022454"/>
    </source>
</evidence>
<evidence type="ECO:0000256" key="3">
    <source>
        <dbReference type="ARBA" id="ARBA00004604"/>
    </source>
</evidence>
<evidence type="ECO:0000256" key="17">
    <source>
        <dbReference type="ARBA" id="ARBA00022771"/>
    </source>
</evidence>
<evidence type="ECO:0000259" key="39">
    <source>
        <dbReference type="PROSITE" id="PS00347"/>
    </source>
</evidence>
<dbReference type="CDD" id="cd01437">
    <property type="entry name" value="parp_like"/>
    <property type="match status" value="1"/>
</dbReference>
<dbReference type="Gene3D" id="3.40.50.10190">
    <property type="entry name" value="BRCT domain"/>
    <property type="match status" value="1"/>
</dbReference>
<feature type="transmembrane region" description="Helical" evidence="38">
    <location>
        <begin position="1331"/>
        <end position="1348"/>
    </location>
</feature>
<comment type="catalytic activity">
    <reaction evidence="34">
        <text>L-histidyl-[protein] + NAD(+) = N(tele)-(ADP-D-ribosyl)-L-histidyl-[protein] + nicotinamide + H(+)</text>
        <dbReference type="Rhea" id="RHEA:72071"/>
        <dbReference type="Rhea" id="RHEA-COMP:9745"/>
        <dbReference type="Rhea" id="RHEA-COMP:18085"/>
        <dbReference type="ChEBI" id="CHEBI:15378"/>
        <dbReference type="ChEBI" id="CHEBI:17154"/>
        <dbReference type="ChEBI" id="CHEBI:29979"/>
        <dbReference type="ChEBI" id="CHEBI:57540"/>
        <dbReference type="ChEBI" id="CHEBI:191398"/>
    </reaction>
    <physiologicalReaction direction="left-to-right" evidence="34">
        <dbReference type="Rhea" id="RHEA:72072"/>
    </physiologicalReaction>
</comment>
<evidence type="ECO:0000313" key="42">
    <source>
        <dbReference type="Proteomes" id="UP000663832"/>
    </source>
</evidence>
<keyword evidence="7" id="KW-0963">Cytoplasm</keyword>
<evidence type="ECO:0000256" key="16">
    <source>
        <dbReference type="ARBA" id="ARBA00022765"/>
    </source>
</evidence>
<dbReference type="SMART" id="SM00773">
    <property type="entry name" value="WGR"/>
    <property type="match status" value="1"/>
</dbReference>
<feature type="transmembrane region" description="Helical" evidence="38">
    <location>
        <begin position="1040"/>
        <end position="1063"/>
    </location>
</feature>
<dbReference type="CDD" id="cd17747">
    <property type="entry name" value="BRCT_PARP1"/>
    <property type="match status" value="1"/>
</dbReference>
<dbReference type="GO" id="GO:0016746">
    <property type="term" value="F:acyltransferase activity"/>
    <property type="evidence" value="ECO:0007669"/>
    <property type="project" value="InterPro"/>
</dbReference>
<evidence type="ECO:0000256" key="11">
    <source>
        <dbReference type="ARBA" id="ARBA00022676"/>
    </source>
</evidence>
<dbReference type="PANTHER" id="PTHR10459:SF112">
    <property type="entry name" value="POLY [ADP-RIBOSE] POLYMERASE 1"/>
    <property type="match status" value="1"/>
</dbReference>
<evidence type="ECO:0000256" key="2">
    <source>
        <dbReference type="ARBA" id="ARBA00004514"/>
    </source>
</evidence>
<keyword evidence="42" id="KW-1185">Reference proteome</keyword>
<comment type="caution">
    <text evidence="40">The sequence shown here is derived from an EMBL/GenBank/DDBJ whole genome shotgun (WGS) entry which is preliminary data.</text>
</comment>
<sequence length="1367" mass="159704">MSTVESSFRVEYAKSNRSKCKSCSSKIDKDTFRFAIMVYSSKFGGRVPTWYHMNCFFNKVKLIDVNIIKGFDDLRWEDQEKIRQIIQENSTMPLDGNIPNDSFTIEYAKSNRSKCHGCELLIGKETLRLSKKNYTSKRARCYGPTDDWYHLQCFHQMKKDLGFSGVAQSFAGFIDLNDEDQMKLQDKFGTSTNSKSRKRKREQKQNELINVKQSKIEDESIESLDEQEEIRLKKEQNELLWNYKDILRKDIPHEVLKELLELNSQKLVSGGSNLIEAVADCMAFGALESCPECNGYLIFNYTNYRCTGNLTEWTNCSYSTQIANRKPFEIPDKIKNKYEFFENYTYTKRNRIMTQIIKKPLLINTTVEISEPDYDCKLPLNGYSLAFIGRLSKRKRSLRKQIKELGGTIMKTINKKVDIIISTQDQIQKGDKKLDIAQNFNIHVVSEQFLEDILTDRPSIVMEKLKLSNWGILPHIRKHQTHSTRKIKRKSSNFRSKRVLPDKMTMKLKDGAGVDPDSGLEETCHVLKDSKTGDIFTAVLAWVDITLGTNRYYKLQLLEDDNNEKWFLFQLFVVVVFFKGRTGTTFGSKKIEEFDDETDAINTFQELFLDKTGNEWKNRGKYTKVAKKYYPLEIDYGQHNNNNNDQIQKTLENNYKIQSNLSPSVQDLIRLIFNVETMKQTLLSFDIDLTKMPLGKLSKNQLNKAYQILTQLQILITNGSSTKTSIIDASNQFYTLIPHDFGLNKAIILDNIDLIENKTEMIDNLLEIEIAYSMLKTNFDEEKEHPLDIHYKKLKSIIEPIDPISDEFKQIVNYMNNTHASTHKQYKLKLKNLFKIKRENEEENFQKWKNIQNHQLLWHGSRTTNFAGILSQGLRIAPPEAPMTGYMFGKGVYFADMVSKSANYCFTTRESPEGLLLLCEVALGEMYECYQATSLSADKLPQDKQSTKGCGQTIPDPKEHIYTDDGILIPVGHGINANIPQSSLLYNEYIVYNTDQIKIKYLLRVEFDYINACFYIIFAFTPAIPFIFVNRRLHFRLCSFVIGSFLLMITCLLEDFLGIKIIITGDELIKEKNSSIILLNHRTIFDWMYIWMLQSRFQLLNRLKIALKASLKRVPGIGWGLNHGGFLFLNRKWERDQEEMKNLIEYYKSCQTPVSLLIFPEGTNLFEKSKMKSNLYASKQPKYNRPYEYCLHPHTTGFTYLIHTMRTNNVINTVDDITIGYEGKFAVEGTEFLKGYIPKVVHFHIKRYNINDLPNEDEQIEEWLLKRWDEKEDRLKEFYIKNQFDSLSNKINNQQIELNVQFQRRLALLLSTLFILFFSYCFICYTIVKFYVIMVCIFYFIMEIFIMIKNRYISQLDTNHEQVIKQD</sequence>
<evidence type="ECO:0000256" key="8">
    <source>
        <dbReference type="ARBA" id="ARBA00022499"/>
    </source>
</evidence>
<dbReference type="SUPFAM" id="SSF142921">
    <property type="entry name" value="WGR domain-like"/>
    <property type="match status" value="1"/>
</dbReference>
<keyword evidence="6" id="KW-0158">Chromosome</keyword>
<dbReference type="Gene3D" id="3.90.640.80">
    <property type="match status" value="1"/>
</dbReference>
<dbReference type="Gene3D" id="3.30.1740.10">
    <property type="entry name" value="Zinc finger, PARP-type"/>
    <property type="match status" value="2"/>
</dbReference>
<keyword evidence="19" id="KW-0391">Immunity</keyword>
<keyword evidence="12" id="KW-0808">Transferase</keyword>
<dbReference type="InterPro" id="IPR036957">
    <property type="entry name" value="Znf_PARP_sf"/>
</dbReference>
<keyword evidence="15" id="KW-0677">Repeat</keyword>
<proteinExistence type="inferred from homology"/>
<dbReference type="Pfam" id="PF00645">
    <property type="entry name" value="zf-PARP"/>
    <property type="match status" value="2"/>
</dbReference>
<dbReference type="Proteomes" id="UP000663877">
    <property type="component" value="Unassembled WGS sequence"/>
</dbReference>
<comment type="catalytic activity">
    <reaction evidence="35">
        <text>L-tyrosyl-[protein] + NAD(+) = O-(ADP-D-ribosyl)-L-tyrosyl-[protein] + nicotinamide + H(+)</text>
        <dbReference type="Rhea" id="RHEA:58236"/>
        <dbReference type="Rhea" id="RHEA-COMP:10136"/>
        <dbReference type="Rhea" id="RHEA-COMP:15092"/>
        <dbReference type="ChEBI" id="CHEBI:15378"/>
        <dbReference type="ChEBI" id="CHEBI:17154"/>
        <dbReference type="ChEBI" id="CHEBI:46858"/>
        <dbReference type="ChEBI" id="CHEBI:57540"/>
        <dbReference type="ChEBI" id="CHEBI:142557"/>
    </reaction>
    <physiologicalReaction direction="left-to-right" evidence="35">
        <dbReference type="Rhea" id="RHEA:58237"/>
    </physiologicalReaction>
</comment>
<dbReference type="InterPro" id="IPR001510">
    <property type="entry name" value="Znf_PARP"/>
</dbReference>
<dbReference type="GO" id="GO:0070212">
    <property type="term" value="P:protein poly-ADP-ribosylation"/>
    <property type="evidence" value="ECO:0007669"/>
    <property type="project" value="TreeGrafter"/>
</dbReference>
<evidence type="ECO:0000256" key="29">
    <source>
        <dbReference type="ARBA" id="ARBA00030986"/>
    </source>
</evidence>
<evidence type="ECO:0000256" key="28">
    <source>
        <dbReference type="ARBA" id="ARBA00030905"/>
    </source>
</evidence>
<dbReference type="Pfam" id="PF08063">
    <property type="entry name" value="Zn_ribbon_PADR1"/>
    <property type="match status" value="1"/>
</dbReference>
<dbReference type="Gene3D" id="3.90.228.10">
    <property type="match status" value="1"/>
</dbReference>
<keyword evidence="11" id="KW-0328">Glycosyltransferase</keyword>
<dbReference type="EC" id="2.4.2.30" evidence="4"/>
<dbReference type="InterPro" id="IPR036616">
    <property type="entry name" value="Poly(ADP-ribose)pol_reg_dom_sf"/>
</dbReference>
<gene>
    <name evidence="40" type="ORF">BJG266_LOCUS18331</name>
    <name evidence="41" type="ORF">QVE165_LOCUS21377</name>
</gene>
<evidence type="ECO:0000256" key="33">
    <source>
        <dbReference type="ARBA" id="ARBA00033987"/>
    </source>
</evidence>
<keyword evidence="21" id="KW-0520">NAD</keyword>
<dbReference type="SUPFAM" id="SSF57716">
    <property type="entry name" value="Glucocorticoid receptor-like (DNA-binding domain)"/>
    <property type="match status" value="2"/>
</dbReference>
<protein>
    <recommendedName>
        <fullName evidence="5">Poly [ADP-ribose] polymerase 1</fullName>
        <ecNumber evidence="4">2.4.2.30</ecNumber>
    </recommendedName>
    <alternativeName>
        <fullName evidence="28">ADP-ribosyltransferase diphtheria toxin-like 1</fullName>
    </alternativeName>
    <alternativeName>
        <fullName evidence="31">DNA ADP-ribosyltransferase PARP1</fullName>
    </alternativeName>
    <alternativeName>
        <fullName evidence="29">NAD(+) ADP-ribosyltransferase 1</fullName>
    </alternativeName>
    <alternativeName>
        <fullName evidence="32">Poly[ADP-ribose] synthase 1</fullName>
    </alternativeName>
    <alternativeName>
        <fullName evidence="30">Protein poly-ADP-ribosyltransferase PARP1</fullName>
    </alternativeName>
</protein>
<keyword evidence="8" id="KW-1017">Isopeptide bond</keyword>
<reference evidence="40" key="1">
    <citation type="submission" date="2021-02" db="EMBL/GenBank/DDBJ databases">
        <authorList>
            <person name="Nowell W R."/>
        </authorList>
    </citation>
    <scope>NUCLEOTIDE SEQUENCE</scope>
</reference>
<dbReference type="CDD" id="cd07990">
    <property type="entry name" value="LPLAT_LCLAT1-like"/>
    <property type="match status" value="1"/>
</dbReference>
<dbReference type="GO" id="GO:0008270">
    <property type="term" value="F:zinc ion binding"/>
    <property type="evidence" value="ECO:0007669"/>
    <property type="project" value="UniProtKB-KW"/>
</dbReference>
<dbReference type="FunFam" id="1.20.142.10:FF:000001">
    <property type="entry name" value="Poly [ADP-ribose] polymerase"/>
    <property type="match status" value="1"/>
</dbReference>
<evidence type="ECO:0000256" key="14">
    <source>
        <dbReference type="ARBA" id="ARBA00022723"/>
    </source>
</evidence>
<evidence type="ECO:0000256" key="21">
    <source>
        <dbReference type="ARBA" id="ARBA00023027"/>
    </source>
</evidence>
<evidence type="ECO:0000256" key="24">
    <source>
        <dbReference type="ARBA" id="ARBA00023242"/>
    </source>
</evidence>
<comment type="catalytic activity">
    <reaction evidence="36">
        <text>L-seryl-[protein] + NAD(+) = O-(ADP-D-ribosyl)-L-seryl-[protein] + nicotinamide + H(+)</text>
        <dbReference type="Rhea" id="RHEA:58232"/>
        <dbReference type="Rhea" id="RHEA-COMP:9863"/>
        <dbReference type="Rhea" id="RHEA-COMP:15091"/>
        <dbReference type="ChEBI" id="CHEBI:15378"/>
        <dbReference type="ChEBI" id="CHEBI:17154"/>
        <dbReference type="ChEBI" id="CHEBI:29999"/>
        <dbReference type="ChEBI" id="CHEBI:57540"/>
        <dbReference type="ChEBI" id="CHEBI:142556"/>
    </reaction>
    <physiologicalReaction direction="left-to-right" evidence="36">
        <dbReference type="Rhea" id="RHEA:58233"/>
    </physiologicalReaction>
</comment>